<comment type="caution">
    <text evidence="2">The sequence shown here is derived from an EMBL/GenBank/DDBJ whole genome shotgun (WGS) entry which is preliminary data.</text>
</comment>
<evidence type="ECO:0000313" key="2">
    <source>
        <dbReference type="EMBL" id="MYM73982.1"/>
    </source>
</evidence>
<dbReference type="AlphaFoldDB" id="A0A7X4H436"/>
<evidence type="ECO:0000256" key="1">
    <source>
        <dbReference type="SAM" id="Phobius"/>
    </source>
</evidence>
<accession>A0A7X4H436</accession>
<feature type="transmembrane region" description="Helical" evidence="1">
    <location>
        <begin position="37"/>
        <end position="57"/>
    </location>
</feature>
<keyword evidence="1" id="KW-0472">Membrane</keyword>
<keyword evidence="1" id="KW-0812">Transmembrane</keyword>
<dbReference type="RefSeq" id="WP_161051042.1">
    <property type="nucleotide sequence ID" value="NZ_WWCR01000019.1"/>
</dbReference>
<protein>
    <submittedName>
        <fullName evidence="2">Uncharacterized protein</fullName>
    </submittedName>
</protein>
<sequence>MVAVLTAQSGQKPTFSYVSLSFERAYVLKTKDKAARIFAGVFLASASLLSAAANVAAGASDELTKLYNDDQDDRVFHPGRTIDWEAVGIRDEQRELRG</sequence>
<proteinExistence type="predicted"/>
<keyword evidence="1" id="KW-1133">Transmembrane helix</keyword>
<name>A0A7X4H436_9BURK</name>
<organism evidence="2 3">
    <name type="scientific">Duganella margarita</name>
    <dbReference type="NCBI Taxonomy" id="2692170"/>
    <lineage>
        <taxon>Bacteria</taxon>
        <taxon>Pseudomonadati</taxon>
        <taxon>Pseudomonadota</taxon>
        <taxon>Betaproteobacteria</taxon>
        <taxon>Burkholderiales</taxon>
        <taxon>Oxalobacteraceae</taxon>
        <taxon>Telluria group</taxon>
        <taxon>Duganella</taxon>
    </lineage>
</organism>
<evidence type="ECO:0000313" key="3">
    <source>
        <dbReference type="Proteomes" id="UP000469734"/>
    </source>
</evidence>
<dbReference type="Proteomes" id="UP000469734">
    <property type="component" value="Unassembled WGS sequence"/>
</dbReference>
<reference evidence="2 3" key="1">
    <citation type="submission" date="2019-12" db="EMBL/GenBank/DDBJ databases">
        <title>Novel species isolated from a subtropical stream in China.</title>
        <authorList>
            <person name="Lu H."/>
        </authorList>
    </citation>
    <scope>NUCLEOTIDE SEQUENCE [LARGE SCALE GENOMIC DNA]</scope>
    <source>
        <strain evidence="2 3">FT134W</strain>
    </source>
</reference>
<dbReference type="EMBL" id="WWCR01000019">
    <property type="protein sequence ID" value="MYM73982.1"/>
    <property type="molecule type" value="Genomic_DNA"/>
</dbReference>
<gene>
    <name evidence="2" type="ORF">GTP56_17500</name>
</gene>